<protein>
    <submittedName>
        <fullName evidence="1">Uncharacterized protein</fullName>
    </submittedName>
</protein>
<accession>A0ABZ3II81</accession>
<dbReference type="Proteomes" id="UP000216752">
    <property type="component" value="Chromosome"/>
</dbReference>
<proteinExistence type="predicted"/>
<evidence type="ECO:0000313" key="1">
    <source>
        <dbReference type="EMBL" id="XFO65374.1"/>
    </source>
</evidence>
<reference evidence="1" key="1">
    <citation type="submission" date="2024-05" db="EMBL/GenBank/DDBJ databases">
        <title>Isolation and characterization of Sporomusa carbonis sp. nov., a carboxydotrophic hydrogenogen in the genus of Sporomusa isolated from a charcoal burning pile.</title>
        <authorList>
            <person name="Boeer T."/>
            <person name="Rosenbaum F."/>
            <person name="Eysell L."/>
            <person name="Mueller V."/>
            <person name="Daniel R."/>
            <person name="Poehlein A."/>
        </authorList>
    </citation>
    <scope>NUCLEOTIDE SEQUENCE [LARGE SCALE GENOMIC DNA]</scope>
    <source>
        <strain evidence="1">DSM 10669</strain>
    </source>
</reference>
<keyword evidence="2" id="KW-1185">Reference proteome</keyword>
<organism evidence="1 2">
    <name type="scientific">Sporomusa silvacetica DSM 10669</name>
    <dbReference type="NCBI Taxonomy" id="1123289"/>
    <lineage>
        <taxon>Bacteria</taxon>
        <taxon>Bacillati</taxon>
        <taxon>Bacillota</taxon>
        <taxon>Negativicutes</taxon>
        <taxon>Selenomonadales</taxon>
        <taxon>Sporomusaceae</taxon>
        <taxon>Sporomusa</taxon>
    </lineage>
</organism>
<gene>
    <name evidence="1" type="ORF">SPSIL_014840</name>
</gene>
<sequence>MSRYRIYKPVTEVIPNCPVCGKVGQVTTIRSTDILTMACECGYKWKSLSSECKCGELTGFAVAGLCSACYRAYIKSKGVA</sequence>
<dbReference type="RefSeq" id="WP_094603434.1">
    <property type="nucleotide sequence ID" value="NZ_CP155573.1"/>
</dbReference>
<name>A0ABZ3II81_9FIRM</name>
<dbReference type="EMBL" id="CP155573">
    <property type="protein sequence ID" value="XFO65374.1"/>
    <property type="molecule type" value="Genomic_DNA"/>
</dbReference>
<evidence type="ECO:0000313" key="2">
    <source>
        <dbReference type="Proteomes" id="UP000216752"/>
    </source>
</evidence>